<sequence length="403" mass="47442">MPFDIDDDEYVAKLLAQDAKKTSKTYDLVGLDAFNAKRPRPGAPKPNTNFLRHIIRQTDSHNAALLAKEAEESSSRLRQMNRQRERGRTELVDRAKRRIEGRLSPPRDEDPRQRRARRRTDNEDGDDYVRDQKRSHRDESSEPRFKKHRERDRSRSRDRSRDRSKERHRRKRSYDTHTEDRTPHKPRRSGGRQDNDCRSRRDREGKDADKSRHRSRRKRRSHSRSRSRSPHRESHRRRDRSRSPKRVVRSPTVPRRSRRQSATSASDSDPLEAIVGPLPAPSEPAIRSRGRGAMKANSLDIESRFSVNYDPSMDVRPSSDAEDDWDEALEAMRDRERWKQQGADRLRAAGFKDEQVKKWEKGGDPMEEDVVWAKKGQDREWDRGKVVDEDGDVDLKADWGRLK</sequence>
<evidence type="ECO:0000313" key="1">
    <source>
        <dbReference type="EMBL" id="KAJ8118000.1"/>
    </source>
</evidence>
<comment type="caution">
    <text evidence="1">The sequence shown here is derived from an EMBL/GenBank/DDBJ whole genome shotgun (WGS) entry which is preliminary data.</text>
</comment>
<protein>
    <submittedName>
        <fullName evidence="1">Uncharacterized protein</fullName>
    </submittedName>
</protein>
<keyword evidence="2" id="KW-1185">Reference proteome</keyword>
<evidence type="ECO:0000313" key="2">
    <source>
        <dbReference type="Proteomes" id="UP001153331"/>
    </source>
</evidence>
<name>A0ACC2IS59_9PLEO</name>
<proteinExistence type="predicted"/>
<organism evidence="1 2">
    <name type="scientific">Boeremia exigua</name>
    <dbReference type="NCBI Taxonomy" id="749465"/>
    <lineage>
        <taxon>Eukaryota</taxon>
        <taxon>Fungi</taxon>
        <taxon>Dikarya</taxon>
        <taxon>Ascomycota</taxon>
        <taxon>Pezizomycotina</taxon>
        <taxon>Dothideomycetes</taxon>
        <taxon>Pleosporomycetidae</taxon>
        <taxon>Pleosporales</taxon>
        <taxon>Pleosporineae</taxon>
        <taxon>Didymellaceae</taxon>
        <taxon>Boeremia</taxon>
    </lineage>
</organism>
<gene>
    <name evidence="1" type="ORF">OPT61_g933</name>
</gene>
<dbReference type="EMBL" id="JAPHNI010000033">
    <property type="protein sequence ID" value="KAJ8118000.1"/>
    <property type="molecule type" value="Genomic_DNA"/>
</dbReference>
<dbReference type="Proteomes" id="UP001153331">
    <property type="component" value="Unassembled WGS sequence"/>
</dbReference>
<accession>A0ACC2IS59</accession>
<reference evidence="1" key="1">
    <citation type="submission" date="2022-11" db="EMBL/GenBank/DDBJ databases">
        <title>Genome Sequence of Boeremia exigua.</title>
        <authorList>
            <person name="Buettner E."/>
        </authorList>
    </citation>
    <scope>NUCLEOTIDE SEQUENCE</scope>
    <source>
        <strain evidence="1">CU02</strain>
    </source>
</reference>